<evidence type="ECO:0000313" key="2">
    <source>
        <dbReference type="Proteomes" id="UP001163603"/>
    </source>
</evidence>
<gene>
    <name evidence="1" type="ORF">Pint_03809</name>
</gene>
<dbReference type="EMBL" id="CM047738">
    <property type="protein sequence ID" value="KAJ0044649.1"/>
    <property type="molecule type" value="Genomic_DNA"/>
</dbReference>
<comment type="caution">
    <text evidence="1">The sequence shown here is derived from an EMBL/GenBank/DDBJ whole genome shotgun (WGS) entry which is preliminary data.</text>
</comment>
<name>A0ACC0Z1H3_9ROSI</name>
<organism evidence="1 2">
    <name type="scientific">Pistacia integerrima</name>
    <dbReference type="NCBI Taxonomy" id="434235"/>
    <lineage>
        <taxon>Eukaryota</taxon>
        <taxon>Viridiplantae</taxon>
        <taxon>Streptophyta</taxon>
        <taxon>Embryophyta</taxon>
        <taxon>Tracheophyta</taxon>
        <taxon>Spermatophyta</taxon>
        <taxon>Magnoliopsida</taxon>
        <taxon>eudicotyledons</taxon>
        <taxon>Gunneridae</taxon>
        <taxon>Pentapetalae</taxon>
        <taxon>rosids</taxon>
        <taxon>malvids</taxon>
        <taxon>Sapindales</taxon>
        <taxon>Anacardiaceae</taxon>
        <taxon>Pistacia</taxon>
    </lineage>
</organism>
<sequence length="116" mass="12716">MLSDFGLCLRCAVSLTVVKSSTLGSETLKKNPVYCIRHACIEPSCIKPSGLPTTTCFLLNPFQNPRKFGNQRMKPGTVTPLPEQIAEPTNTRSMSLVGTHEYLALKPSKVKGMRCC</sequence>
<evidence type="ECO:0000313" key="1">
    <source>
        <dbReference type="EMBL" id="KAJ0044649.1"/>
    </source>
</evidence>
<dbReference type="Proteomes" id="UP001163603">
    <property type="component" value="Chromosome 3"/>
</dbReference>
<reference evidence="2" key="1">
    <citation type="journal article" date="2023" name="G3 (Bethesda)">
        <title>Genome assembly and association tests identify interacting loci associated with vigor, precocity, and sex in interspecific pistachio rootstocks.</title>
        <authorList>
            <person name="Palmer W."/>
            <person name="Jacygrad E."/>
            <person name="Sagayaradj S."/>
            <person name="Cavanaugh K."/>
            <person name="Han R."/>
            <person name="Bertier L."/>
            <person name="Beede B."/>
            <person name="Kafkas S."/>
            <person name="Golino D."/>
            <person name="Preece J."/>
            <person name="Michelmore R."/>
        </authorList>
    </citation>
    <scope>NUCLEOTIDE SEQUENCE [LARGE SCALE GENOMIC DNA]</scope>
</reference>
<protein>
    <submittedName>
        <fullName evidence="1">Uncharacterized protein</fullName>
    </submittedName>
</protein>
<proteinExistence type="predicted"/>
<keyword evidence="2" id="KW-1185">Reference proteome</keyword>
<accession>A0ACC0Z1H3</accession>